<protein>
    <recommendedName>
        <fullName evidence="3">CCA tRNA nucleotidyltransferase</fullName>
    </recommendedName>
</protein>
<dbReference type="GO" id="GO:0003723">
    <property type="term" value="F:RNA binding"/>
    <property type="evidence" value="ECO:0007669"/>
    <property type="project" value="UniProtKB-KW"/>
</dbReference>
<name>A0A7J5APD6_9FLAO</name>
<evidence type="ECO:0008006" key="3">
    <source>
        <dbReference type="Google" id="ProtNLM"/>
    </source>
</evidence>
<organism evidence="1 2">
    <name type="scientific">Tenacibaculum aiptasiae</name>
    <dbReference type="NCBI Taxonomy" id="426481"/>
    <lineage>
        <taxon>Bacteria</taxon>
        <taxon>Pseudomonadati</taxon>
        <taxon>Bacteroidota</taxon>
        <taxon>Flavobacteriia</taxon>
        <taxon>Flavobacteriales</taxon>
        <taxon>Flavobacteriaceae</taxon>
        <taxon>Tenacibaculum</taxon>
    </lineage>
</organism>
<dbReference type="GO" id="GO:0006396">
    <property type="term" value="P:RNA processing"/>
    <property type="evidence" value="ECO:0007669"/>
    <property type="project" value="InterPro"/>
</dbReference>
<reference evidence="1 2" key="1">
    <citation type="submission" date="2019-09" db="EMBL/GenBank/DDBJ databases">
        <authorList>
            <person name="Cao W.R."/>
        </authorList>
    </citation>
    <scope>NUCLEOTIDE SEQUENCE [LARGE SCALE GENOMIC DNA]</scope>
    <source>
        <strain evidence="2">a4</strain>
    </source>
</reference>
<dbReference type="OrthoDB" id="1492965at2"/>
<keyword evidence="2" id="KW-1185">Reference proteome</keyword>
<accession>A0A7J5APD6</accession>
<dbReference type="SUPFAM" id="SSF81301">
    <property type="entry name" value="Nucleotidyltransferase"/>
    <property type="match status" value="1"/>
</dbReference>
<proteinExistence type="predicted"/>
<dbReference type="Pfam" id="PF26128">
    <property type="entry name" value="Gad2"/>
    <property type="match status" value="1"/>
</dbReference>
<comment type="caution">
    <text evidence="1">The sequence shown here is derived from an EMBL/GenBank/DDBJ whole genome shotgun (WGS) entry which is preliminary data.</text>
</comment>
<dbReference type="InterPro" id="IPR043519">
    <property type="entry name" value="NT_sf"/>
</dbReference>
<evidence type="ECO:0000313" key="2">
    <source>
        <dbReference type="Proteomes" id="UP000467305"/>
    </source>
</evidence>
<dbReference type="AlphaFoldDB" id="A0A7J5APD6"/>
<dbReference type="GO" id="GO:0016779">
    <property type="term" value="F:nucleotidyltransferase activity"/>
    <property type="evidence" value="ECO:0007669"/>
    <property type="project" value="InterPro"/>
</dbReference>
<sequence length="230" mass="27342">MNNSLTKIKKKILEITSSFSIISDYSQINDDIDLYIAGGILRNYFIEPNLNIKDIDVFYKGESEKFIKKLKEEGEINKGPFGSLRWFPRNEDNIYYDIISINEFNNGVERCYSIEDVLKQFDFTINCFAYSLRTGEFFASNKAIDDIRNKVIRLVRFDYPDENITSLIKLKRTSVLWFRILHYASNLGFTIEEETMLWIKQNKNYYNDLSLFERFFFIPKLNEKILKEII</sequence>
<dbReference type="Proteomes" id="UP000467305">
    <property type="component" value="Unassembled WGS sequence"/>
</dbReference>
<evidence type="ECO:0000313" key="1">
    <source>
        <dbReference type="EMBL" id="KAB1159465.1"/>
    </source>
</evidence>
<dbReference type="Gene3D" id="3.30.460.10">
    <property type="entry name" value="Beta Polymerase, domain 2"/>
    <property type="match status" value="1"/>
</dbReference>
<dbReference type="EMBL" id="WAAU01000008">
    <property type="protein sequence ID" value="KAB1159465.1"/>
    <property type="molecule type" value="Genomic_DNA"/>
</dbReference>
<gene>
    <name evidence="1" type="ORF">F7018_03900</name>
</gene>
<dbReference type="RefSeq" id="WP_150898684.1">
    <property type="nucleotide sequence ID" value="NZ_WAAU01000008.1"/>
</dbReference>